<name>A0ABU2LLT6_9ACTN</name>
<dbReference type="Proteomes" id="UP001183420">
    <property type="component" value="Unassembled WGS sequence"/>
</dbReference>
<comment type="caution">
    <text evidence="1">The sequence shown here is derived from an EMBL/GenBank/DDBJ whole genome shotgun (WGS) entry which is preliminary data.</text>
</comment>
<evidence type="ECO:0000313" key="1">
    <source>
        <dbReference type="EMBL" id="MDT0318547.1"/>
    </source>
</evidence>
<dbReference type="EMBL" id="JAVREM010000007">
    <property type="protein sequence ID" value="MDT0318547.1"/>
    <property type="molecule type" value="Genomic_DNA"/>
</dbReference>
<accession>A0ABU2LLT6</accession>
<evidence type="ECO:0000313" key="2">
    <source>
        <dbReference type="Proteomes" id="UP001183420"/>
    </source>
</evidence>
<keyword evidence="2" id="KW-1185">Reference proteome</keyword>
<dbReference type="RefSeq" id="WP_311597298.1">
    <property type="nucleotide sequence ID" value="NZ_JAVREM010000007.1"/>
</dbReference>
<organism evidence="1 2">
    <name type="scientific">Streptomyces millisiae</name>
    <dbReference type="NCBI Taxonomy" id="3075542"/>
    <lineage>
        <taxon>Bacteria</taxon>
        <taxon>Bacillati</taxon>
        <taxon>Actinomycetota</taxon>
        <taxon>Actinomycetes</taxon>
        <taxon>Kitasatosporales</taxon>
        <taxon>Streptomycetaceae</taxon>
        <taxon>Streptomyces</taxon>
    </lineage>
</organism>
<reference evidence="2" key="1">
    <citation type="submission" date="2023-07" db="EMBL/GenBank/DDBJ databases">
        <title>30 novel species of actinomycetes from the DSMZ collection.</title>
        <authorList>
            <person name="Nouioui I."/>
        </authorList>
    </citation>
    <scope>NUCLEOTIDE SEQUENCE [LARGE SCALE GENOMIC DNA]</scope>
    <source>
        <strain evidence="2">DSM 44918</strain>
    </source>
</reference>
<proteinExistence type="predicted"/>
<protein>
    <submittedName>
        <fullName evidence="1">Uncharacterized protein</fullName>
    </submittedName>
</protein>
<sequence length="140" mass="15591">MTGTNIHILEMDSFKCIQESDEWSDADEVYFPFAATDGTRKETGRTKTFESVDSGDSFDIKKIIWADPLAHGGLAVDITCWEEDDANFDKAMNIANEFVERMFPEMSKFDLYALGAEALKQAMGEIASTAIDVAKPRFTG</sequence>
<gene>
    <name evidence="1" type="ORF">RNC47_09390</name>
</gene>